<keyword evidence="2" id="KW-0472">Membrane</keyword>
<keyword evidence="4" id="KW-1185">Reference proteome</keyword>
<name>A0AAV5UKP9_9BILA</name>
<accession>A0AAV5UKP9</accession>
<evidence type="ECO:0000256" key="2">
    <source>
        <dbReference type="SAM" id="Phobius"/>
    </source>
</evidence>
<evidence type="ECO:0000313" key="3">
    <source>
        <dbReference type="EMBL" id="GMT07579.1"/>
    </source>
</evidence>
<gene>
    <name evidence="3" type="ORF">PENTCL1PPCAC_29753</name>
</gene>
<proteinExistence type="predicted"/>
<feature type="compositionally biased region" description="Acidic residues" evidence="1">
    <location>
        <begin position="374"/>
        <end position="385"/>
    </location>
</feature>
<comment type="caution">
    <text evidence="3">The sequence shown here is derived from an EMBL/GenBank/DDBJ whole genome shotgun (WGS) entry which is preliminary data.</text>
</comment>
<feature type="transmembrane region" description="Helical" evidence="2">
    <location>
        <begin position="22"/>
        <end position="40"/>
    </location>
</feature>
<reference evidence="3" key="1">
    <citation type="submission" date="2023-10" db="EMBL/GenBank/DDBJ databases">
        <title>Genome assembly of Pristionchus species.</title>
        <authorList>
            <person name="Yoshida K."/>
            <person name="Sommer R.J."/>
        </authorList>
    </citation>
    <scope>NUCLEOTIDE SEQUENCE</scope>
    <source>
        <strain evidence="3">RS0144</strain>
    </source>
</reference>
<protein>
    <submittedName>
        <fullName evidence="3">Uncharacterized protein</fullName>
    </submittedName>
</protein>
<sequence>FPDHRGCVSEPSVATGRSSGRIFIAIFVPALITCIGYFWFSMAQPDVSNAAWRQYTMKLDFNSFWQEEDEELRMIGKFISCTHDGVLAIILHNEEQRQHLFLFNIHTRVEINRWELPYLFELRYLSSIDSSTIVMVGNRFIFEERMERKEPRVFAIILTSDDGFRTLKDTEISLAKSPSTPTRYPDVCVSIGQRGFVFTMRELERMFKIGTTLEFFVVPFSELCRSAASTEENKSVTAIPVGSMPGTGEERFVVIPYGRTSFAVLKGDNGNNRIDVYDIPSRQIPRSIPVAWTFPTTFPPAVVHVLPSDCRRKALMQLITGEKLILDLETGGVESAHPFIPTENQAEDRRELNLPLHIPGAMSRSERRHAGYDSNDEDEHEEDDTIETPVVDAVYLTAGRVTVDESIVGWFATDLMEDCKIYCYFNAHSKTIYINMQSDEYDDDEAVTLLRLPINKVHSLSTLAADAVNRLLSKAIRARITKYVNPKTTAEFVKAIISMC</sequence>
<dbReference type="EMBL" id="BTSX01000006">
    <property type="protein sequence ID" value="GMT07579.1"/>
    <property type="molecule type" value="Genomic_DNA"/>
</dbReference>
<dbReference type="Proteomes" id="UP001432027">
    <property type="component" value="Unassembled WGS sequence"/>
</dbReference>
<keyword evidence="2" id="KW-0812">Transmembrane</keyword>
<evidence type="ECO:0000313" key="4">
    <source>
        <dbReference type="Proteomes" id="UP001432027"/>
    </source>
</evidence>
<feature type="region of interest" description="Disordered" evidence="1">
    <location>
        <begin position="365"/>
        <end position="385"/>
    </location>
</feature>
<evidence type="ECO:0000256" key="1">
    <source>
        <dbReference type="SAM" id="MobiDB-lite"/>
    </source>
</evidence>
<dbReference type="AlphaFoldDB" id="A0AAV5UKP9"/>
<keyword evidence="2" id="KW-1133">Transmembrane helix</keyword>
<organism evidence="3 4">
    <name type="scientific">Pristionchus entomophagus</name>
    <dbReference type="NCBI Taxonomy" id="358040"/>
    <lineage>
        <taxon>Eukaryota</taxon>
        <taxon>Metazoa</taxon>
        <taxon>Ecdysozoa</taxon>
        <taxon>Nematoda</taxon>
        <taxon>Chromadorea</taxon>
        <taxon>Rhabditida</taxon>
        <taxon>Rhabditina</taxon>
        <taxon>Diplogasteromorpha</taxon>
        <taxon>Diplogasteroidea</taxon>
        <taxon>Neodiplogasteridae</taxon>
        <taxon>Pristionchus</taxon>
    </lineage>
</organism>
<feature type="non-terminal residue" evidence="3">
    <location>
        <position position="1"/>
    </location>
</feature>